<proteinExistence type="predicted"/>
<dbReference type="Proteomes" id="UP000002027">
    <property type="component" value="Chromosome 1"/>
</dbReference>
<reference evidence="2" key="1">
    <citation type="submission" date="2009-11" db="EMBL/GenBank/DDBJ databases">
        <title>The complete chromosome 1 of Sphaerobacter thermophilus DSM 20745.</title>
        <authorList>
            <person name="Lucas S."/>
            <person name="Copeland A."/>
            <person name="Lapidus A."/>
            <person name="Glavina del Rio T."/>
            <person name="Dalin E."/>
            <person name="Tice H."/>
            <person name="Bruce D."/>
            <person name="Goodwin L."/>
            <person name="Pitluck S."/>
            <person name="Kyrpides N."/>
            <person name="Mavromatis K."/>
            <person name="Ivanova N."/>
            <person name="Mikhailova N."/>
            <person name="LaButti K.M."/>
            <person name="Clum A."/>
            <person name="Sun H.I."/>
            <person name="Brettin T."/>
            <person name="Detter J.C."/>
            <person name="Han C."/>
            <person name="Larimer F."/>
            <person name="Land M."/>
            <person name="Hauser L."/>
            <person name="Markowitz V."/>
            <person name="Cheng J.F."/>
            <person name="Hugenholtz P."/>
            <person name="Woyke T."/>
            <person name="Wu D."/>
            <person name="Steenblock K."/>
            <person name="Schneider S."/>
            <person name="Pukall R."/>
            <person name="Goeker M."/>
            <person name="Klenk H.P."/>
            <person name="Eisen J.A."/>
        </authorList>
    </citation>
    <scope>NUCLEOTIDE SEQUENCE [LARGE SCALE GENOMIC DNA]</scope>
    <source>
        <strain evidence="2">ATCC 49802 / DSM 20745 / S 6022</strain>
    </source>
</reference>
<dbReference type="eggNOG" id="COG3189">
    <property type="taxonomic scope" value="Bacteria"/>
</dbReference>
<dbReference type="HOGENOM" id="CLU_137928_0_0_0"/>
<gene>
    <name evidence="1" type="ordered locus">Sthe_0061</name>
</gene>
<accession>D1C5I4</accession>
<dbReference type="KEGG" id="sti:Sthe_0061"/>
<dbReference type="InParanoid" id="D1C5I4"/>
<evidence type="ECO:0000313" key="2">
    <source>
        <dbReference type="Proteomes" id="UP000002027"/>
    </source>
</evidence>
<dbReference type="PANTHER" id="PTHR36849:SF1">
    <property type="entry name" value="CYTOPLASMIC PROTEIN"/>
    <property type="match status" value="1"/>
</dbReference>
<dbReference type="PANTHER" id="PTHR36849">
    <property type="entry name" value="CYTOPLASMIC PROTEIN-RELATED"/>
    <property type="match status" value="1"/>
</dbReference>
<name>D1C5I4_SPHTD</name>
<dbReference type="Pfam" id="PF22752">
    <property type="entry name" value="DUF488-N3i"/>
    <property type="match status" value="1"/>
</dbReference>
<dbReference type="RefSeq" id="WP_012870549.1">
    <property type="nucleotide sequence ID" value="NC_013523.1"/>
</dbReference>
<protein>
    <recommendedName>
        <fullName evidence="3">Uroporphyrin-III C-methyltransferase</fullName>
    </recommendedName>
</protein>
<keyword evidence="2" id="KW-1185">Reference proteome</keyword>
<dbReference type="AlphaFoldDB" id="D1C5I4"/>
<dbReference type="InterPro" id="IPR052552">
    <property type="entry name" value="YeaO-like"/>
</dbReference>
<evidence type="ECO:0000313" key="1">
    <source>
        <dbReference type="EMBL" id="ACZ37500.1"/>
    </source>
</evidence>
<dbReference type="STRING" id="479434.Sthe_0061"/>
<evidence type="ECO:0008006" key="3">
    <source>
        <dbReference type="Google" id="ProtNLM"/>
    </source>
</evidence>
<organism evidence="1 2">
    <name type="scientific">Sphaerobacter thermophilus (strain ATCC 49802 / DSM 20745 / KCCM 41009 / NCIMB 13125 / S 6022)</name>
    <dbReference type="NCBI Taxonomy" id="479434"/>
    <lineage>
        <taxon>Bacteria</taxon>
        <taxon>Pseudomonadati</taxon>
        <taxon>Thermomicrobiota</taxon>
        <taxon>Thermomicrobia</taxon>
        <taxon>Sphaerobacterales</taxon>
        <taxon>Sphaerobacterineae</taxon>
        <taxon>Sphaerobacteraceae</taxon>
        <taxon>Sphaerobacter</taxon>
    </lineage>
</organism>
<dbReference type="EMBL" id="CP001823">
    <property type="protein sequence ID" value="ACZ37500.1"/>
    <property type="molecule type" value="Genomic_DNA"/>
</dbReference>
<dbReference type="OrthoDB" id="9790745at2"/>
<reference evidence="1 2" key="2">
    <citation type="journal article" date="2010" name="Stand. Genomic Sci.">
        <title>Complete genome sequence of Desulfohalobium retbaense type strain (HR(100)).</title>
        <authorList>
            <person name="Spring S."/>
            <person name="Nolan M."/>
            <person name="Lapidus A."/>
            <person name="Glavina Del Rio T."/>
            <person name="Copeland A."/>
            <person name="Tice H."/>
            <person name="Cheng J.F."/>
            <person name="Lucas S."/>
            <person name="Land M."/>
            <person name="Chen F."/>
            <person name="Bruce D."/>
            <person name="Goodwin L."/>
            <person name="Pitluck S."/>
            <person name="Ivanova N."/>
            <person name="Mavromatis K."/>
            <person name="Mikhailova N."/>
            <person name="Pati A."/>
            <person name="Chen A."/>
            <person name="Palaniappan K."/>
            <person name="Hauser L."/>
            <person name="Chang Y.J."/>
            <person name="Jeffries C.D."/>
            <person name="Munk C."/>
            <person name="Kiss H."/>
            <person name="Chain P."/>
            <person name="Han C."/>
            <person name="Brettin T."/>
            <person name="Detter J.C."/>
            <person name="Schuler E."/>
            <person name="Goker M."/>
            <person name="Rohde M."/>
            <person name="Bristow J."/>
            <person name="Eisen J.A."/>
            <person name="Markowitz V."/>
            <person name="Hugenholtz P."/>
            <person name="Kyrpides N.C."/>
            <person name="Klenk H.P."/>
        </authorList>
    </citation>
    <scope>NUCLEOTIDE SEQUENCE [LARGE SCALE GENOMIC DNA]</scope>
    <source>
        <strain evidence="2">ATCC 49802 / DSM 20745 / S 6022</strain>
    </source>
</reference>
<sequence>MIRLKRAYDPPSPDDGVRVLVDRFWPRGKSREALALDRWERDLAPSAELCKWFNHDLERWQEFQERYAQELSDPGKQAALQQLVEQARNGTVTLVYGARDEEHNQAAALKRYIEEHVA</sequence>